<keyword evidence="1" id="KW-0378">Hydrolase</keyword>
<keyword evidence="5" id="KW-1185">Reference proteome</keyword>
<dbReference type="RefSeq" id="WP_188743203.1">
    <property type="nucleotide sequence ID" value="NZ_BAABFW010000004.1"/>
</dbReference>
<evidence type="ECO:0000313" key="5">
    <source>
        <dbReference type="Proteomes" id="UP000636956"/>
    </source>
</evidence>
<comment type="cofactor">
    <cofactor evidence="2">
        <name>Mn(2+)</name>
        <dbReference type="ChEBI" id="CHEBI:29035"/>
    </cofactor>
    <text evidence="2">The Mn(2+) ion enhances activity.</text>
</comment>
<dbReference type="Pfam" id="PF07687">
    <property type="entry name" value="M20_dimer"/>
    <property type="match status" value="1"/>
</dbReference>
<dbReference type="Gene3D" id="3.30.70.360">
    <property type="match status" value="1"/>
</dbReference>
<feature type="binding site" evidence="2">
    <location>
        <position position="376"/>
    </location>
    <ligand>
        <name>Mn(2+)</name>
        <dbReference type="ChEBI" id="CHEBI:29035"/>
        <label>2</label>
    </ligand>
</feature>
<reference evidence="4" key="2">
    <citation type="submission" date="2020-09" db="EMBL/GenBank/DDBJ databases">
        <authorList>
            <person name="Sun Q."/>
            <person name="Zhou Y."/>
        </authorList>
    </citation>
    <scope>NUCLEOTIDE SEQUENCE</scope>
    <source>
        <strain evidence="4">CGMCC 1.8984</strain>
    </source>
</reference>
<feature type="binding site" evidence="2">
    <location>
        <position position="136"/>
    </location>
    <ligand>
        <name>Mn(2+)</name>
        <dbReference type="ChEBI" id="CHEBI:29035"/>
        <label>2</label>
    </ligand>
</feature>
<dbReference type="InterPro" id="IPR036264">
    <property type="entry name" value="Bact_exopeptidase_dim_dom"/>
</dbReference>
<dbReference type="InterPro" id="IPR017439">
    <property type="entry name" value="Amidohydrolase"/>
</dbReference>
<evidence type="ECO:0000259" key="3">
    <source>
        <dbReference type="Pfam" id="PF07687"/>
    </source>
</evidence>
<sequence length="406" mass="42001">MTLDLAAVYRDLHAHPELSFQEHRTAGIVAGALDQLGLAVMSGIAGTGVVGVLENGDGPTVLLRADMDGLPVEEATGLTYASTARGTDPDGNDVPVMHACGHDVHVTCLLGATERLVAESASWSGTLVALFQPAEEWGGGAEAMIADRLFDRVPKPDIVLGQHVAPFPAGFAGVRSGPAMAGADSLTIRLYGTGGHGSRPETTVDPVYLAASTTVRLQGIVAREVAATDAAVVTVGQLHVGTKHNIIPSEAMLGLSVRSFDEVVREKVLASIERIVRAEAAASGAPKEPEIVYDERFPVTVNDPAATERTAGALRAALGAERVIDPGPVSGSEDVGVLASAAGVPLVYWLLGGMDPSFFGDALQTGRMPDDIPSNHSPHFAPLIEPTLSTGVAALVAAAREWLATD</sequence>
<dbReference type="Gene3D" id="3.40.630.10">
    <property type="entry name" value="Zn peptidases"/>
    <property type="match status" value="1"/>
</dbReference>
<name>A0A917PJQ7_9MICO</name>
<comment type="caution">
    <text evidence="4">The sequence shown here is derived from an EMBL/GenBank/DDBJ whole genome shotgun (WGS) entry which is preliminary data.</text>
</comment>
<gene>
    <name evidence="4" type="ORF">GCM10011372_19120</name>
</gene>
<feature type="binding site" evidence="2">
    <location>
        <position position="100"/>
    </location>
    <ligand>
        <name>Mn(2+)</name>
        <dbReference type="ChEBI" id="CHEBI:29035"/>
        <label>2</label>
    </ligand>
</feature>
<dbReference type="AlphaFoldDB" id="A0A917PJQ7"/>
<dbReference type="GO" id="GO:0019877">
    <property type="term" value="P:diaminopimelate biosynthetic process"/>
    <property type="evidence" value="ECO:0007669"/>
    <property type="project" value="UniProtKB-ARBA"/>
</dbReference>
<feature type="binding site" evidence="2">
    <location>
        <position position="163"/>
    </location>
    <ligand>
        <name>Mn(2+)</name>
        <dbReference type="ChEBI" id="CHEBI:29035"/>
        <label>2</label>
    </ligand>
</feature>
<dbReference type="GO" id="GO:0046872">
    <property type="term" value="F:metal ion binding"/>
    <property type="evidence" value="ECO:0007669"/>
    <property type="project" value="UniProtKB-KW"/>
</dbReference>
<dbReference type="FunFam" id="3.30.70.360:FF:000001">
    <property type="entry name" value="N-acetyldiaminopimelate deacetylase"/>
    <property type="match status" value="1"/>
</dbReference>
<dbReference type="PANTHER" id="PTHR11014">
    <property type="entry name" value="PEPTIDASE M20 FAMILY MEMBER"/>
    <property type="match status" value="1"/>
</dbReference>
<keyword evidence="2" id="KW-0479">Metal-binding</keyword>
<proteinExistence type="predicted"/>
<dbReference type="NCBIfam" id="TIGR01891">
    <property type="entry name" value="amidohydrolases"/>
    <property type="match status" value="1"/>
</dbReference>
<evidence type="ECO:0000256" key="1">
    <source>
        <dbReference type="ARBA" id="ARBA00022801"/>
    </source>
</evidence>
<evidence type="ECO:0000313" key="4">
    <source>
        <dbReference type="EMBL" id="GGJ80883.1"/>
    </source>
</evidence>
<organism evidence="4 5">
    <name type="scientific">Agromyces bauzanensis</name>
    <dbReference type="NCBI Taxonomy" id="1308924"/>
    <lineage>
        <taxon>Bacteria</taxon>
        <taxon>Bacillati</taxon>
        <taxon>Actinomycetota</taxon>
        <taxon>Actinomycetes</taxon>
        <taxon>Micrococcales</taxon>
        <taxon>Microbacteriaceae</taxon>
        <taxon>Agromyces</taxon>
    </lineage>
</organism>
<protein>
    <submittedName>
        <fullName evidence="4">Amidohydrolase</fullName>
    </submittedName>
</protein>
<accession>A0A917PJQ7</accession>
<dbReference type="GO" id="GO:0050118">
    <property type="term" value="F:N-acetyldiaminopimelate deacetylase activity"/>
    <property type="evidence" value="ECO:0007669"/>
    <property type="project" value="UniProtKB-ARBA"/>
</dbReference>
<dbReference type="SUPFAM" id="SSF53187">
    <property type="entry name" value="Zn-dependent exopeptidases"/>
    <property type="match status" value="1"/>
</dbReference>
<evidence type="ECO:0000256" key="2">
    <source>
        <dbReference type="PIRSR" id="PIRSR005962-1"/>
    </source>
</evidence>
<feature type="binding site" evidence="2">
    <location>
        <position position="102"/>
    </location>
    <ligand>
        <name>Mn(2+)</name>
        <dbReference type="ChEBI" id="CHEBI:29035"/>
        <label>2</label>
    </ligand>
</feature>
<reference evidence="4" key="1">
    <citation type="journal article" date="2014" name="Int. J. Syst. Evol. Microbiol.">
        <title>Complete genome sequence of Corynebacterium casei LMG S-19264T (=DSM 44701T), isolated from a smear-ripened cheese.</title>
        <authorList>
            <consortium name="US DOE Joint Genome Institute (JGI-PGF)"/>
            <person name="Walter F."/>
            <person name="Albersmeier A."/>
            <person name="Kalinowski J."/>
            <person name="Ruckert C."/>
        </authorList>
    </citation>
    <scope>NUCLEOTIDE SEQUENCE</scope>
    <source>
        <strain evidence="4">CGMCC 1.8984</strain>
    </source>
</reference>
<dbReference type="InterPro" id="IPR011650">
    <property type="entry name" value="Peptidase_M20_dimer"/>
</dbReference>
<dbReference type="Pfam" id="PF01546">
    <property type="entry name" value="Peptidase_M20"/>
    <property type="match status" value="1"/>
</dbReference>
<dbReference type="EMBL" id="BMMD01000009">
    <property type="protein sequence ID" value="GGJ80883.1"/>
    <property type="molecule type" value="Genomic_DNA"/>
</dbReference>
<feature type="domain" description="Peptidase M20 dimerisation" evidence="3">
    <location>
        <begin position="182"/>
        <end position="281"/>
    </location>
</feature>
<dbReference type="PIRSF" id="PIRSF005962">
    <property type="entry name" value="Pept_M20D_amidohydro"/>
    <property type="match status" value="1"/>
</dbReference>
<keyword evidence="2" id="KW-0464">Manganese</keyword>
<dbReference type="SUPFAM" id="SSF55031">
    <property type="entry name" value="Bacterial exopeptidase dimerisation domain"/>
    <property type="match status" value="1"/>
</dbReference>
<dbReference type="Proteomes" id="UP000636956">
    <property type="component" value="Unassembled WGS sequence"/>
</dbReference>
<dbReference type="PANTHER" id="PTHR11014:SF63">
    <property type="entry name" value="METALLOPEPTIDASE, PUTATIVE (AFU_ORTHOLOGUE AFUA_6G09600)-RELATED"/>
    <property type="match status" value="1"/>
</dbReference>
<dbReference type="InterPro" id="IPR002933">
    <property type="entry name" value="Peptidase_M20"/>
</dbReference>